<evidence type="ECO:0000313" key="2">
    <source>
        <dbReference type="Proteomes" id="UP001064048"/>
    </source>
</evidence>
<keyword evidence="2" id="KW-1185">Reference proteome</keyword>
<reference evidence="1 2" key="1">
    <citation type="journal article" date="2022" name="Genome Biol. Evol.">
        <title>The Spruce Budworm Genome: Reconstructing the Evolutionary History of Antifreeze Proteins.</title>
        <authorList>
            <person name="Beliveau C."/>
            <person name="Gagne P."/>
            <person name="Picq S."/>
            <person name="Vernygora O."/>
            <person name="Keeling C.I."/>
            <person name="Pinkney K."/>
            <person name="Doucet D."/>
            <person name="Wen F."/>
            <person name="Johnston J.S."/>
            <person name="Maaroufi H."/>
            <person name="Boyle B."/>
            <person name="Laroche J."/>
            <person name="Dewar K."/>
            <person name="Juretic N."/>
            <person name="Blackburn G."/>
            <person name="Nisole A."/>
            <person name="Brunet B."/>
            <person name="Brandao M."/>
            <person name="Lumley L."/>
            <person name="Duan J."/>
            <person name="Quan G."/>
            <person name="Lucarotti C.J."/>
            <person name="Roe A.D."/>
            <person name="Sperling F.A.H."/>
            <person name="Levesque R.C."/>
            <person name="Cusson M."/>
        </authorList>
    </citation>
    <scope>NUCLEOTIDE SEQUENCE [LARGE SCALE GENOMIC DNA]</scope>
    <source>
        <strain evidence="1">Glfc:IPQL:Cfum</strain>
    </source>
</reference>
<gene>
    <name evidence="1" type="ORF">MSG28_005027</name>
</gene>
<sequence>MHSHSERRPVSISVGQSGWRAGPPECAAPCRRALLSPRVTSSPKRAPAQVPTATDATGEYLLSKLYLMYLDRDKSVADYSDRRRVATAL</sequence>
<dbReference type="Proteomes" id="UP001064048">
    <property type="component" value="Chromosome 8"/>
</dbReference>
<name>A0ACC0JPL1_CHOFU</name>
<protein>
    <submittedName>
        <fullName evidence="1">Uncharacterized protein</fullName>
    </submittedName>
</protein>
<organism evidence="1 2">
    <name type="scientific">Choristoneura fumiferana</name>
    <name type="common">Spruce budworm moth</name>
    <name type="synonym">Archips fumiferana</name>
    <dbReference type="NCBI Taxonomy" id="7141"/>
    <lineage>
        <taxon>Eukaryota</taxon>
        <taxon>Metazoa</taxon>
        <taxon>Ecdysozoa</taxon>
        <taxon>Arthropoda</taxon>
        <taxon>Hexapoda</taxon>
        <taxon>Insecta</taxon>
        <taxon>Pterygota</taxon>
        <taxon>Neoptera</taxon>
        <taxon>Endopterygota</taxon>
        <taxon>Lepidoptera</taxon>
        <taxon>Glossata</taxon>
        <taxon>Ditrysia</taxon>
        <taxon>Tortricoidea</taxon>
        <taxon>Tortricidae</taxon>
        <taxon>Tortricinae</taxon>
        <taxon>Choristoneura</taxon>
    </lineage>
</organism>
<evidence type="ECO:0000313" key="1">
    <source>
        <dbReference type="EMBL" id="KAI8426064.1"/>
    </source>
</evidence>
<proteinExistence type="predicted"/>
<dbReference type="EMBL" id="CM046108">
    <property type="protein sequence ID" value="KAI8426064.1"/>
    <property type="molecule type" value="Genomic_DNA"/>
</dbReference>
<comment type="caution">
    <text evidence="1">The sequence shown here is derived from an EMBL/GenBank/DDBJ whole genome shotgun (WGS) entry which is preliminary data.</text>
</comment>
<accession>A0ACC0JPL1</accession>